<feature type="chain" id="PRO_5032637651" evidence="1">
    <location>
        <begin position="25"/>
        <end position="530"/>
    </location>
</feature>
<dbReference type="Proteomes" id="UP000543804">
    <property type="component" value="Unassembled WGS sequence"/>
</dbReference>
<dbReference type="AlphaFoldDB" id="A0A848B1U4"/>
<name>A0A848B1U4_9FIRM</name>
<keyword evidence="1" id="KW-0732">Signal</keyword>
<keyword evidence="3" id="KW-1185">Reference proteome</keyword>
<protein>
    <submittedName>
        <fullName evidence="2">DUF4127 family protein</fullName>
    </submittedName>
</protein>
<sequence>MKRWLRCLCVLLCVLFAAVPSADARHKEKAPDKIIFIPHDNRPISDKQTAAAVEKLGYDVVVPPDELLGSRQDLGHPDELWQWLDENAKDARAAVISSDAMLYGSLVGSRKHEYTEEQILARAERFAAFRKENPKLSLYVFGSIMRTPRSGEASGHEEPGYYRNYGADIFRYTMLKDKSEVEGLTRREKKEYAFLEKLIPQKSLADWLGRRAKNFDANKRLIDLTRANDFNYFVLGRDDNAPYSQTHLESRHLADYGKDLGKTRYQAMAGIDEIGMLLLTRAVNDIERQVPFVFVRYNWGRGGATVPSYSDEPISASIADAVAAAGGMAVDAPAKADFVLMVNTNPNGKTYEANDRANDGTAREGTKFMASIVEDYVNAGYPVGVADIAYANGADNALMQELKSRGLLFKLRAYAGWNTATNSTGFVLGEGMLTHRMKDDAIDDLLLTRYLDDWAYQANVRNVLARQLAWLRGEGVYGSLDSKREAVESRARRFLIRFAEENLPPLDGLADLTVSFPWNRMFEADITLGK</sequence>
<dbReference type="InterPro" id="IPR025394">
    <property type="entry name" value="DUF4127"/>
</dbReference>
<gene>
    <name evidence="2" type="ORF">HF878_01680</name>
</gene>
<dbReference type="Pfam" id="PF13552">
    <property type="entry name" value="DUF4127"/>
    <property type="match status" value="1"/>
</dbReference>
<reference evidence="2 3" key="1">
    <citation type="submission" date="2020-04" db="EMBL/GenBank/DDBJ databases">
        <authorList>
            <person name="Hitch T.C.A."/>
            <person name="Wylensek D."/>
            <person name="Clavel T."/>
        </authorList>
    </citation>
    <scope>NUCLEOTIDE SEQUENCE [LARGE SCALE GENOMIC DNA]</scope>
    <source>
        <strain evidence="2 3">PG-130-P53-12</strain>
    </source>
</reference>
<evidence type="ECO:0000256" key="1">
    <source>
        <dbReference type="SAM" id="SignalP"/>
    </source>
</evidence>
<accession>A0A848B1U4</accession>
<dbReference type="RefSeq" id="WP_170077005.1">
    <property type="nucleotide sequence ID" value="NZ_JABAFA010000002.1"/>
</dbReference>
<dbReference type="EMBL" id="JABAFA010000002">
    <property type="protein sequence ID" value="NMD98199.1"/>
    <property type="molecule type" value="Genomic_DNA"/>
</dbReference>
<comment type="caution">
    <text evidence="2">The sequence shown here is derived from an EMBL/GenBank/DDBJ whole genome shotgun (WGS) entry which is preliminary data.</text>
</comment>
<proteinExistence type="predicted"/>
<organism evidence="2 3">
    <name type="scientific">Selenomonas bovis</name>
    <dbReference type="NCBI Taxonomy" id="416586"/>
    <lineage>
        <taxon>Bacteria</taxon>
        <taxon>Bacillati</taxon>
        <taxon>Bacillota</taxon>
        <taxon>Negativicutes</taxon>
        <taxon>Selenomonadales</taxon>
        <taxon>Selenomonadaceae</taxon>
        <taxon>Selenomonas</taxon>
    </lineage>
</organism>
<feature type="signal peptide" evidence="1">
    <location>
        <begin position="1"/>
        <end position="24"/>
    </location>
</feature>
<evidence type="ECO:0000313" key="2">
    <source>
        <dbReference type="EMBL" id="NMD98199.1"/>
    </source>
</evidence>
<evidence type="ECO:0000313" key="3">
    <source>
        <dbReference type="Proteomes" id="UP000543804"/>
    </source>
</evidence>